<protein>
    <submittedName>
        <fullName evidence="2">Uncharacterized protein</fullName>
    </submittedName>
</protein>
<feature type="region of interest" description="Disordered" evidence="1">
    <location>
        <begin position="149"/>
        <end position="185"/>
    </location>
</feature>
<dbReference type="Proteomes" id="UP000766486">
    <property type="component" value="Unassembled WGS sequence"/>
</dbReference>
<gene>
    <name evidence="2" type="ORF">CLO192961_LOCUS121698</name>
</gene>
<accession>A0ABY6TXY5</accession>
<keyword evidence="3" id="KW-1185">Reference proteome</keyword>
<comment type="caution">
    <text evidence="2">The sequence shown here is derived from an EMBL/GenBank/DDBJ whole genome shotgun (WGS) entry which is preliminary data.</text>
</comment>
<organism evidence="2 3">
    <name type="scientific">Bionectria ochroleuca</name>
    <name type="common">Gliocladium roseum</name>
    <dbReference type="NCBI Taxonomy" id="29856"/>
    <lineage>
        <taxon>Eukaryota</taxon>
        <taxon>Fungi</taxon>
        <taxon>Dikarya</taxon>
        <taxon>Ascomycota</taxon>
        <taxon>Pezizomycotina</taxon>
        <taxon>Sordariomycetes</taxon>
        <taxon>Hypocreomycetidae</taxon>
        <taxon>Hypocreales</taxon>
        <taxon>Bionectriaceae</taxon>
        <taxon>Clonostachys</taxon>
    </lineage>
</organism>
<sequence>MSESLPKVEADEEQRQQCLQYAKRMSQQLRELQNPGENHREQGQTPDSDPAQPHGGSTYQRSTDVEFAETVASVLSGRLQHGPVFKIPGSEDVDATRLPGLVPGTSFGYVSRDNIEEEFKKAYLRAARESETGGVYFMMGFTDMEGLPTRVAHASRAPEDEDSNLQKPAEDATGADHDQPKKAET</sequence>
<feature type="compositionally biased region" description="Basic and acidic residues" evidence="1">
    <location>
        <begin position="168"/>
        <end position="185"/>
    </location>
</feature>
<evidence type="ECO:0000313" key="3">
    <source>
        <dbReference type="Proteomes" id="UP000766486"/>
    </source>
</evidence>
<feature type="compositionally biased region" description="Basic and acidic residues" evidence="1">
    <location>
        <begin position="1"/>
        <end position="15"/>
    </location>
</feature>
<evidence type="ECO:0000313" key="2">
    <source>
        <dbReference type="EMBL" id="VUC23616.1"/>
    </source>
</evidence>
<name>A0ABY6TXY5_BIOOC</name>
<proteinExistence type="predicted"/>
<evidence type="ECO:0000256" key="1">
    <source>
        <dbReference type="SAM" id="MobiDB-lite"/>
    </source>
</evidence>
<dbReference type="EMBL" id="CABFNS010000710">
    <property type="protein sequence ID" value="VUC23616.1"/>
    <property type="molecule type" value="Genomic_DNA"/>
</dbReference>
<feature type="region of interest" description="Disordered" evidence="1">
    <location>
        <begin position="1"/>
        <end position="63"/>
    </location>
</feature>
<reference evidence="2 3" key="1">
    <citation type="submission" date="2019-06" db="EMBL/GenBank/DDBJ databases">
        <authorList>
            <person name="Broberg M."/>
        </authorList>
    </citation>
    <scope>NUCLEOTIDE SEQUENCE [LARGE SCALE GENOMIC DNA]</scope>
</reference>